<feature type="compositionally biased region" description="Basic and acidic residues" evidence="1">
    <location>
        <begin position="123"/>
        <end position="132"/>
    </location>
</feature>
<organism evidence="2 3">
    <name type="scientific">Marasmius crinis-equi</name>
    <dbReference type="NCBI Taxonomy" id="585013"/>
    <lineage>
        <taxon>Eukaryota</taxon>
        <taxon>Fungi</taxon>
        <taxon>Dikarya</taxon>
        <taxon>Basidiomycota</taxon>
        <taxon>Agaricomycotina</taxon>
        <taxon>Agaricomycetes</taxon>
        <taxon>Agaricomycetidae</taxon>
        <taxon>Agaricales</taxon>
        <taxon>Marasmiineae</taxon>
        <taxon>Marasmiaceae</taxon>
        <taxon>Marasmius</taxon>
    </lineage>
</organism>
<evidence type="ECO:0000313" key="3">
    <source>
        <dbReference type="Proteomes" id="UP001465976"/>
    </source>
</evidence>
<protein>
    <submittedName>
        <fullName evidence="2">Uncharacterized protein</fullName>
    </submittedName>
</protein>
<accession>A0ABR3EUZ6</accession>
<gene>
    <name evidence="2" type="ORF">V5O48_015268</name>
</gene>
<dbReference type="Proteomes" id="UP001465976">
    <property type="component" value="Unassembled WGS sequence"/>
</dbReference>
<reference evidence="2 3" key="1">
    <citation type="submission" date="2024-02" db="EMBL/GenBank/DDBJ databases">
        <title>A draft genome for the cacao thread blight pathogen Marasmius crinis-equi.</title>
        <authorList>
            <person name="Cohen S.P."/>
            <person name="Baruah I.K."/>
            <person name="Amoako-Attah I."/>
            <person name="Bukari Y."/>
            <person name="Meinhardt L.W."/>
            <person name="Bailey B.A."/>
        </authorList>
    </citation>
    <scope>NUCLEOTIDE SEQUENCE [LARGE SCALE GENOMIC DNA]</scope>
    <source>
        <strain evidence="2 3">GH-76</strain>
    </source>
</reference>
<name>A0ABR3EUZ6_9AGAR</name>
<keyword evidence="3" id="KW-1185">Reference proteome</keyword>
<dbReference type="EMBL" id="JBAHYK010001794">
    <property type="protein sequence ID" value="KAL0566736.1"/>
    <property type="molecule type" value="Genomic_DNA"/>
</dbReference>
<proteinExistence type="predicted"/>
<comment type="caution">
    <text evidence="2">The sequence shown here is derived from an EMBL/GenBank/DDBJ whole genome shotgun (WGS) entry which is preliminary data.</text>
</comment>
<feature type="region of interest" description="Disordered" evidence="1">
    <location>
        <begin position="106"/>
        <end position="153"/>
    </location>
</feature>
<evidence type="ECO:0000313" key="2">
    <source>
        <dbReference type="EMBL" id="KAL0566736.1"/>
    </source>
</evidence>
<feature type="compositionally biased region" description="Acidic residues" evidence="1">
    <location>
        <begin position="133"/>
        <end position="153"/>
    </location>
</feature>
<sequence length="153" mass="17195">MVVRAADVQFIFNAQHNCLALQCGIQSTATYEQQERITTSCPQNSIKHQPILHFIINMHSLHNPHLIRQVLPQELVEPLPYQSHRWRMHDASAAILRITGPKKRADALEKAKKTRQANADRLLAGKDIRSEADNELPSDIESDPADSEGDGES</sequence>
<evidence type="ECO:0000256" key="1">
    <source>
        <dbReference type="SAM" id="MobiDB-lite"/>
    </source>
</evidence>